<comment type="caution">
    <text evidence="1">The sequence shown here is derived from an EMBL/GenBank/DDBJ whole genome shotgun (WGS) entry which is preliminary data.</text>
</comment>
<proteinExistence type="predicted"/>
<dbReference type="EMBL" id="JABWCS010000205">
    <property type="protein sequence ID" value="NUU60962.1"/>
    <property type="molecule type" value="Genomic_DNA"/>
</dbReference>
<evidence type="ECO:0008006" key="3">
    <source>
        <dbReference type="Google" id="ProtNLM"/>
    </source>
</evidence>
<organism evidence="1 2">
    <name type="scientific">Paenibacillus agri</name>
    <dbReference type="NCBI Taxonomy" id="2744309"/>
    <lineage>
        <taxon>Bacteria</taxon>
        <taxon>Bacillati</taxon>
        <taxon>Bacillota</taxon>
        <taxon>Bacilli</taxon>
        <taxon>Bacillales</taxon>
        <taxon>Paenibacillaceae</taxon>
        <taxon>Paenibacillus</taxon>
    </lineage>
</organism>
<accession>A0A850EQK5</accession>
<name>A0A850EQK5_9BACL</name>
<dbReference type="SUPFAM" id="SSF54631">
    <property type="entry name" value="CBS-domain pair"/>
    <property type="match status" value="1"/>
</dbReference>
<evidence type="ECO:0000313" key="2">
    <source>
        <dbReference type="Proteomes" id="UP000564806"/>
    </source>
</evidence>
<dbReference type="Gene3D" id="3.10.580.10">
    <property type="entry name" value="CBS-domain"/>
    <property type="match status" value="1"/>
</dbReference>
<sequence length="135" mass="14879">MTTAVINDLAGLIRTEPAVYASRTCRETLRVMFQHPEAKSIVVCNAANEPLGLLMSERFFLRATGRMGADPFYGEPVLKLMNKTPLMLDIEAPLETVMAAATNRPDESKDDCVIVTRNGKYAGVAYPSDLLRCLQ</sequence>
<gene>
    <name evidence="1" type="ORF">HPT30_11445</name>
</gene>
<dbReference type="InterPro" id="IPR046342">
    <property type="entry name" value="CBS_dom_sf"/>
</dbReference>
<protein>
    <recommendedName>
        <fullName evidence="3">CBS domain-containing protein</fullName>
    </recommendedName>
</protein>
<dbReference type="RefSeq" id="WP_175371517.1">
    <property type="nucleotide sequence ID" value="NZ_JABWCS010000205.1"/>
</dbReference>
<reference evidence="1" key="1">
    <citation type="submission" date="2020-06" db="EMBL/GenBank/DDBJ databases">
        <title>Paenibacillus sp. nov., isolated from soil.</title>
        <authorList>
            <person name="Seo Y.L."/>
        </authorList>
    </citation>
    <scope>NUCLEOTIDE SEQUENCE [LARGE SCALE GENOMIC DNA]</scope>
    <source>
        <strain evidence="1">JW14</strain>
    </source>
</reference>
<dbReference type="Proteomes" id="UP000564806">
    <property type="component" value="Unassembled WGS sequence"/>
</dbReference>
<keyword evidence="2" id="KW-1185">Reference proteome</keyword>
<evidence type="ECO:0000313" key="1">
    <source>
        <dbReference type="EMBL" id="NUU60962.1"/>
    </source>
</evidence>
<dbReference type="AlphaFoldDB" id="A0A850EQK5"/>